<dbReference type="InterPro" id="IPR000866">
    <property type="entry name" value="AhpC/TSA"/>
</dbReference>
<feature type="domain" description="Thioredoxin" evidence="3">
    <location>
        <begin position="52"/>
        <end position="189"/>
    </location>
</feature>
<dbReference type="RefSeq" id="WP_003471036.1">
    <property type="nucleotide sequence ID" value="NZ_APML01000048.1"/>
</dbReference>
<dbReference type="PATRIC" id="fig|1308866.3.peg.2297"/>
<dbReference type="SUPFAM" id="SSF52833">
    <property type="entry name" value="Thioredoxin-like"/>
    <property type="match status" value="1"/>
</dbReference>
<dbReference type="GO" id="GO:0016491">
    <property type="term" value="F:oxidoreductase activity"/>
    <property type="evidence" value="ECO:0007669"/>
    <property type="project" value="InterPro"/>
</dbReference>
<feature type="region of interest" description="Disordered" evidence="2">
    <location>
        <begin position="27"/>
        <end position="55"/>
    </location>
</feature>
<dbReference type="OrthoDB" id="25753at2"/>
<sequence>MKKAIVIVVIIGMLGWAIYDFVAPESQDQTDAEPNGAMITSPTDDSDNHSSLQEGDMAPDFELETLDGEAATLSDYRGTPVMLNFWATWCGPCRAEMPDMEKFYQNEDVEILAVNLTSTESSMSDVEEFVTEYELTFPILLDEKKEVESAYRVSGYPTSYMINETGEITHISVGPMNHEQMVQELKEME</sequence>
<keyword evidence="5" id="KW-1185">Reference proteome</keyword>
<dbReference type="GO" id="GO:0016209">
    <property type="term" value="F:antioxidant activity"/>
    <property type="evidence" value="ECO:0007669"/>
    <property type="project" value="InterPro"/>
</dbReference>
<dbReference type="InterPro" id="IPR013766">
    <property type="entry name" value="Thioredoxin_domain"/>
</dbReference>
<dbReference type="AlphaFoldDB" id="N4W7S5"/>
<feature type="compositionally biased region" description="Polar residues" evidence="2">
    <location>
        <begin position="38"/>
        <end position="53"/>
    </location>
</feature>
<name>N4W7S5_9BACI</name>
<dbReference type="InterPro" id="IPR017937">
    <property type="entry name" value="Thioredoxin_CS"/>
</dbReference>
<reference evidence="4 5" key="1">
    <citation type="submission" date="2013-03" db="EMBL/GenBank/DDBJ databases">
        <title>Draft genome sequence of Gracibacillus halophilus YIM-C55.5, a moderately halophilic and thermophilic organism from the Xiaochaidamu salt lake.</title>
        <authorList>
            <person name="Sugumar T."/>
            <person name="Polireddy D.R."/>
            <person name="Antony A."/>
            <person name="Madhava Y.R."/>
            <person name="Sivakumar N."/>
        </authorList>
    </citation>
    <scope>NUCLEOTIDE SEQUENCE [LARGE SCALE GENOMIC DNA]</scope>
    <source>
        <strain evidence="4 5">YIM-C55.5</strain>
    </source>
</reference>
<dbReference type="PROSITE" id="PS51352">
    <property type="entry name" value="THIOREDOXIN_2"/>
    <property type="match status" value="1"/>
</dbReference>
<dbReference type="CDD" id="cd02966">
    <property type="entry name" value="TlpA_like_family"/>
    <property type="match status" value="1"/>
</dbReference>
<dbReference type="STRING" id="1308866.J416_11367"/>
<evidence type="ECO:0000256" key="2">
    <source>
        <dbReference type="SAM" id="MobiDB-lite"/>
    </source>
</evidence>
<dbReference type="InterPro" id="IPR050553">
    <property type="entry name" value="Thioredoxin_ResA/DsbE_sf"/>
</dbReference>
<evidence type="ECO:0000313" key="5">
    <source>
        <dbReference type="Proteomes" id="UP000012283"/>
    </source>
</evidence>
<dbReference type="PANTHER" id="PTHR42852:SF1">
    <property type="entry name" value="THIOREDOXIN-LIKE PROTEIN YNEN"/>
    <property type="match status" value="1"/>
</dbReference>
<dbReference type="EMBL" id="APML01000048">
    <property type="protein sequence ID" value="ENH96323.1"/>
    <property type="molecule type" value="Genomic_DNA"/>
</dbReference>
<dbReference type="PROSITE" id="PS00194">
    <property type="entry name" value="THIOREDOXIN_1"/>
    <property type="match status" value="1"/>
</dbReference>
<organism evidence="4 5">
    <name type="scientific">Gracilibacillus halophilus YIM-C55.5</name>
    <dbReference type="NCBI Taxonomy" id="1308866"/>
    <lineage>
        <taxon>Bacteria</taxon>
        <taxon>Bacillati</taxon>
        <taxon>Bacillota</taxon>
        <taxon>Bacilli</taxon>
        <taxon>Bacillales</taxon>
        <taxon>Bacillaceae</taxon>
        <taxon>Gracilibacillus</taxon>
    </lineage>
</organism>
<evidence type="ECO:0000256" key="1">
    <source>
        <dbReference type="ARBA" id="ARBA00023157"/>
    </source>
</evidence>
<evidence type="ECO:0000259" key="3">
    <source>
        <dbReference type="PROSITE" id="PS51352"/>
    </source>
</evidence>
<dbReference type="Proteomes" id="UP000012283">
    <property type="component" value="Unassembled WGS sequence"/>
</dbReference>
<dbReference type="Pfam" id="PF00578">
    <property type="entry name" value="AhpC-TSA"/>
    <property type="match status" value="1"/>
</dbReference>
<proteinExistence type="predicted"/>
<dbReference type="InterPro" id="IPR036249">
    <property type="entry name" value="Thioredoxin-like_sf"/>
</dbReference>
<evidence type="ECO:0000313" key="4">
    <source>
        <dbReference type="EMBL" id="ENH96323.1"/>
    </source>
</evidence>
<accession>N4W7S5</accession>
<comment type="caution">
    <text evidence="4">The sequence shown here is derived from an EMBL/GenBank/DDBJ whole genome shotgun (WGS) entry which is preliminary data.</text>
</comment>
<protein>
    <submittedName>
        <fullName evidence="4">Thioredoxin</fullName>
    </submittedName>
</protein>
<keyword evidence="1" id="KW-1015">Disulfide bond</keyword>
<gene>
    <name evidence="4" type="ORF">J416_11367</name>
</gene>
<dbReference type="PANTHER" id="PTHR42852">
    <property type="entry name" value="THIOL:DISULFIDE INTERCHANGE PROTEIN DSBE"/>
    <property type="match status" value="1"/>
</dbReference>
<dbReference type="eggNOG" id="COG0526">
    <property type="taxonomic scope" value="Bacteria"/>
</dbReference>
<dbReference type="Gene3D" id="3.40.30.10">
    <property type="entry name" value="Glutaredoxin"/>
    <property type="match status" value="1"/>
</dbReference>